<dbReference type="AlphaFoldDB" id="A0A362X493"/>
<evidence type="ECO:0000313" key="2">
    <source>
        <dbReference type="Proteomes" id="UP000251545"/>
    </source>
</evidence>
<organism evidence="1 2">
    <name type="scientific">Jejuia pallidilutea</name>
    <dbReference type="NCBI Taxonomy" id="504487"/>
    <lineage>
        <taxon>Bacteria</taxon>
        <taxon>Pseudomonadati</taxon>
        <taxon>Bacteroidota</taxon>
        <taxon>Flavobacteriia</taxon>
        <taxon>Flavobacteriales</taxon>
        <taxon>Flavobacteriaceae</taxon>
        <taxon>Jejuia</taxon>
    </lineage>
</organism>
<name>A0A362X493_9FLAO</name>
<sequence length="158" mass="18115">MRQFVVIVFVFTIISCEYFNVKKTSSDAILKEELQTFNWDDVDTYPTFTVCDSLTSKTDKKDCFQYTLTSNITAYLQKQMIVVTKDVNDTLVLKMTVTNTGKIKLLEAKMDALTQQEIPELEALLFKSLDTLPEIFPAIKRGQHVTSEFELPLIIKVN</sequence>
<dbReference type="RefSeq" id="WP_105472555.1">
    <property type="nucleotide sequence ID" value="NZ_PVEO01000001.1"/>
</dbReference>
<dbReference type="PROSITE" id="PS51257">
    <property type="entry name" value="PROKAR_LIPOPROTEIN"/>
    <property type="match status" value="1"/>
</dbReference>
<reference evidence="1 2" key="1">
    <citation type="submission" date="2018-02" db="EMBL/GenBank/DDBJ databases">
        <title>Genomic Encyclopedia of Archaeal and Bacterial Type Strains, Phase II (KMG-II): from individual species to whole genera.</title>
        <authorList>
            <person name="Goeker M."/>
        </authorList>
    </citation>
    <scope>NUCLEOTIDE SEQUENCE [LARGE SCALE GENOMIC DNA]</scope>
    <source>
        <strain evidence="1 2">DSM 21165</strain>
    </source>
</reference>
<accession>A0A362X493</accession>
<comment type="caution">
    <text evidence="1">The sequence shown here is derived from an EMBL/GenBank/DDBJ whole genome shotgun (WGS) entry which is preliminary data.</text>
</comment>
<dbReference type="Proteomes" id="UP000251545">
    <property type="component" value="Unassembled WGS sequence"/>
</dbReference>
<protein>
    <submittedName>
        <fullName evidence="1">Uncharacterized protein</fullName>
    </submittedName>
</protein>
<dbReference type="EMBL" id="PVEO01000001">
    <property type="protein sequence ID" value="PQV51554.1"/>
    <property type="molecule type" value="Genomic_DNA"/>
</dbReference>
<proteinExistence type="predicted"/>
<evidence type="ECO:0000313" key="1">
    <source>
        <dbReference type="EMBL" id="PQV51554.1"/>
    </source>
</evidence>
<gene>
    <name evidence="1" type="ORF">CLV33_101479</name>
</gene>